<evidence type="ECO:0000313" key="4">
    <source>
        <dbReference type="Proteomes" id="UP000291189"/>
    </source>
</evidence>
<keyword evidence="2" id="KW-1133">Transmembrane helix</keyword>
<comment type="caution">
    <text evidence="3">The sequence shown here is derived from an EMBL/GenBank/DDBJ whole genome shotgun (WGS) entry which is preliminary data.</text>
</comment>
<accession>A0A4V1Z1I3</accession>
<evidence type="ECO:0000256" key="1">
    <source>
        <dbReference type="SAM" id="MobiDB-lite"/>
    </source>
</evidence>
<keyword evidence="2" id="KW-0472">Membrane</keyword>
<dbReference type="EMBL" id="SDPU01000027">
    <property type="protein sequence ID" value="RYU11006.1"/>
    <property type="molecule type" value="Genomic_DNA"/>
</dbReference>
<keyword evidence="2" id="KW-0812">Transmembrane</keyword>
<proteinExistence type="predicted"/>
<feature type="region of interest" description="Disordered" evidence="1">
    <location>
        <begin position="70"/>
        <end position="106"/>
    </location>
</feature>
<protein>
    <submittedName>
        <fullName evidence="3">Uncharacterized protein</fullName>
    </submittedName>
</protein>
<gene>
    <name evidence="3" type="ORF">ETU37_14965</name>
</gene>
<dbReference type="RefSeq" id="WP_129988146.1">
    <property type="nucleotide sequence ID" value="NZ_SDPU01000027.1"/>
</dbReference>
<reference evidence="3 4" key="1">
    <citation type="submission" date="2019-01" db="EMBL/GenBank/DDBJ databases">
        <title>Nocardioides guangzhouensis sp. nov., an actinobacterium isolated from soil.</title>
        <authorList>
            <person name="Fu Y."/>
            <person name="Cai Y."/>
            <person name="Lin Z."/>
            <person name="Chen P."/>
        </authorList>
    </citation>
    <scope>NUCLEOTIDE SEQUENCE [LARGE SCALE GENOMIC DNA]</scope>
    <source>
        <strain evidence="3 4">NBRC 105384</strain>
    </source>
</reference>
<dbReference type="AlphaFoldDB" id="A0A4V1Z1I3"/>
<name>A0A4V1Z1I3_9ACTN</name>
<feature type="transmembrane region" description="Helical" evidence="2">
    <location>
        <begin position="45"/>
        <end position="64"/>
    </location>
</feature>
<dbReference type="OrthoDB" id="3786414at2"/>
<keyword evidence="4" id="KW-1185">Reference proteome</keyword>
<evidence type="ECO:0000256" key="2">
    <source>
        <dbReference type="SAM" id="Phobius"/>
    </source>
</evidence>
<sequence>MRTDEHPDPAWLARFDEAAGHDPADTFDAADDLDRGRTALRRRRALVTASAGLAAAVVTGTVMVTSGGADTRTVAPAGDGPTTAEPTFQEPSVTLEPMPTETPSPREDDLLGDIDQQMADTQAWRDGLYALAVEELDTGGQHLDYDTNSMQGGRSGDGSRTLGIKLGWTLPGAVGEGMVQISLTDATGVRSDASDLYLQAPLTERTLANGETVRIGERSDGAYAVAYRQPDGELVWVLWEPLFGNNSVTPVHDAGPDRRDVIRFVQDERLDLPPR</sequence>
<evidence type="ECO:0000313" key="3">
    <source>
        <dbReference type="EMBL" id="RYU11006.1"/>
    </source>
</evidence>
<dbReference type="Proteomes" id="UP000291189">
    <property type="component" value="Unassembled WGS sequence"/>
</dbReference>
<organism evidence="3 4">
    <name type="scientific">Nocardioides iriomotensis</name>
    <dbReference type="NCBI Taxonomy" id="715784"/>
    <lineage>
        <taxon>Bacteria</taxon>
        <taxon>Bacillati</taxon>
        <taxon>Actinomycetota</taxon>
        <taxon>Actinomycetes</taxon>
        <taxon>Propionibacteriales</taxon>
        <taxon>Nocardioidaceae</taxon>
        <taxon>Nocardioides</taxon>
    </lineage>
</organism>